<evidence type="ECO:0000313" key="9">
    <source>
        <dbReference type="Proteomes" id="UP000708208"/>
    </source>
</evidence>
<feature type="region of interest" description="Disordered" evidence="6">
    <location>
        <begin position="257"/>
        <end position="304"/>
    </location>
</feature>
<dbReference type="GO" id="GO:0005634">
    <property type="term" value="C:nucleus"/>
    <property type="evidence" value="ECO:0007669"/>
    <property type="project" value="UniProtKB-SubCell"/>
</dbReference>
<sequence length="304" mass="35121">MEPMVLLGWVGSAESNVCALVVQMLANAMGRHIERRSRGKAWESNVLLCTGWKHWCLVCWRVRGSLEVYIQDPAASQRRLGARPSSLNSGSIEYTPKPQFTPSSTGHPGQPVRIQVTVSQAEEAEFKQCVDHITTVNPVGARQLFAEFSRQCAERWKNMSEGDKKHFHDMASHDKKRYDEEMKHYVPPKGQKKGRRRTKDPNAPKRALSAFFWFCHDERPAVRSLNPDYKVGDIAKELGRRWSEVNPDVKRKYEAMADRDKARYEREMEMYKEHGKRGRQGQVGQQRHEDQYDDDDDDEGDDDE</sequence>
<evidence type="ECO:0000256" key="1">
    <source>
        <dbReference type="ARBA" id="ARBA00004123"/>
    </source>
</evidence>
<feature type="DNA-binding region" description="HMG box" evidence="5">
    <location>
        <begin position="204"/>
        <end position="272"/>
    </location>
</feature>
<evidence type="ECO:0000259" key="7">
    <source>
        <dbReference type="PROSITE" id="PS50118"/>
    </source>
</evidence>
<evidence type="ECO:0000256" key="3">
    <source>
        <dbReference type="ARBA" id="ARBA00023125"/>
    </source>
</evidence>
<dbReference type="GO" id="GO:0003677">
    <property type="term" value="F:DNA binding"/>
    <property type="evidence" value="ECO:0007669"/>
    <property type="project" value="UniProtKB-UniRule"/>
</dbReference>
<feature type="compositionally biased region" description="Acidic residues" evidence="6">
    <location>
        <begin position="291"/>
        <end position="304"/>
    </location>
</feature>
<proteinExistence type="inferred from homology"/>
<gene>
    <name evidence="8" type="ORF">AFUS01_LOCUS32823</name>
</gene>
<dbReference type="PROSITE" id="PS50118">
    <property type="entry name" value="HMG_BOX_2"/>
    <property type="match status" value="2"/>
</dbReference>
<feature type="domain" description="HMG box" evidence="7">
    <location>
        <begin position="204"/>
        <end position="272"/>
    </location>
</feature>
<dbReference type="CDD" id="cd01390">
    <property type="entry name" value="HMG-box_NHP6-like"/>
    <property type="match status" value="1"/>
</dbReference>
<evidence type="ECO:0000256" key="2">
    <source>
        <dbReference type="ARBA" id="ARBA00008774"/>
    </source>
</evidence>
<dbReference type="OrthoDB" id="1919336at2759"/>
<keyword evidence="3 5" id="KW-0238">DNA-binding</keyword>
<feature type="compositionally biased region" description="Polar residues" evidence="6">
    <location>
        <begin position="85"/>
        <end position="107"/>
    </location>
</feature>
<dbReference type="PANTHER" id="PTHR48112">
    <property type="entry name" value="HIGH MOBILITY GROUP PROTEIN DSP1"/>
    <property type="match status" value="1"/>
</dbReference>
<dbReference type="InterPro" id="IPR050342">
    <property type="entry name" value="HMGB"/>
</dbReference>
<dbReference type="FunFam" id="1.10.30.10:FF:000016">
    <property type="entry name" value="FACT complex subunit SSRP1"/>
    <property type="match status" value="1"/>
</dbReference>
<comment type="caution">
    <text evidence="8">The sequence shown here is derived from an EMBL/GenBank/DDBJ whole genome shotgun (WGS) entry which is preliminary data.</text>
</comment>
<dbReference type="Pfam" id="PF09011">
    <property type="entry name" value="HMG_box_2"/>
    <property type="match status" value="1"/>
</dbReference>
<feature type="region of interest" description="Disordered" evidence="6">
    <location>
        <begin position="80"/>
        <end position="110"/>
    </location>
</feature>
<accession>A0A8J2KZC3</accession>
<evidence type="ECO:0000313" key="8">
    <source>
        <dbReference type="EMBL" id="CAG7822558.1"/>
    </source>
</evidence>
<comment type="subcellular location">
    <subcellularLocation>
        <location evidence="1">Nucleus</location>
    </subcellularLocation>
</comment>
<comment type="similarity">
    <text evidence="2">Belongs to the HMGB family.</text>
</comment>
<evidence type="ECO:0000256" key="6">
    <source>
        <dbReference type="SAM" id="MobiDB-lite"/>
    </source>
</evidence>
<dbReference type="AlphaFoldDB" id="A0A8J2KZC3"/>
<feature type="compositionally biased region" description="Basic and acidic residues" evidence="6">
    <location>
        <begin position="257"/>
        <end position="273"/>
    </location>
</feature>
<evidence type="ECO:0000256" key="5">
    <source>
        <dbReference type="PROSITE-ProRule" id="PRU00267"/>
    </source>
</evidence>
<evidence type="ECO:0000256" key="4">
    <source>
        <dbReference type="ARBA" id="ARBA00023242"/>
    </source>
</evidence>
<feature type="domain" description="HMG box" evidence="7">
    <location>
        <begin position="108"/>
        <end position="186"/>
    </location>
</feature>
<keyword evidence="4 5" id="KW-0539">Nucleus</keyword>
<keyword evidence="9" id="KW-1185">Reference proteome</keyword>
<dbReference type="InterPro" id="IPR009071">
    <property type="entry name" value="HMG_box_dom"/>
</dbReference>
<feature type="DNA-binding region" description="HMG box" evidence="5">
    <location>
        <begin position="108"/>
        <end position="186"/>
    </location>
</feature>
<name>A0A8J2KZC3_9HEXA</name>
<protein>
    <recommendedName>
        <fullName evidence="7">HMG box domain-containing protein</fullName>
    </recommendedName>
</protein>
<dbReference type="Pfam" id="PF00505">
    <property type="entry name" value="HMG_box"/>
    <property type="match status" value="1"/>
</dbReference>
<dbReference type="PANTHER" id="PTHR48112:SF32">
    <property type="entry name" value="HIGH MOBILITY GROUP PROTEIN B3"/>
    <property type="match status" value="1"/>
</dbReference>
<dbReference type="EMBL" id="CAJVCH010526743">
    <property type="protein sequence ID" value="CAG7822558.1"/>
    <property type="molecule type" value="Genomic_DNA"/>
</dbReference>
<reference evidence="8" key="1">
    <citation type="submission" date="2021-06" db="EMBL/GenBank/DDBJ databases">
        <authorList>
            <person name="Hodson N. C."/>
            <person name="Mongue J. A."/>
            <person name="Jaron S. K."/>
        </authorList>
    </citation>
    <scope>NUCLEOTIDE SEQUENCE</scope>
</reference>
<dbReference type="SMART" id="SM00398">
    <property type="entry name" value="HMG"/>
    <property type="match status" value="2"/>
</dbReference>
<organism evidence="8 9">
    <name type="scientific">Allacma fusca</name>
    <dbReference type="NCBI Taxonomy" id="39272"/>
    <lineage>
        <taxon>Eukaryota</taxon>
        <taxon>Metazoa</taxon>
        <taxon>Ecdysozoa</taxon>
        <taxon>Arthropoda</taxon>
        <taxon>Hexapoda</taxon>
        <taxon>Collembola</taxon>
        <taxon>Symphypleona</taxon>
        <taxon>Sminthuridae</taxon>
        <taxon>Allacma</taxon>
    </lineage>
</organism>
<dbReference type="Proteomes" id="UP000708208">
    <property type="component" value="Unassembled WGS sequence"/>
</dbReference>